<evidence type="ECO:0000313" key="2">
    <source>
        <dbReference type="EMBL" id="RFA06584.1"/>
    </source>
</evidence>
<dbReference type="AlphaFoldDB" id="A0A3E0VA06"/>
<evidence type="ECO:0000256" key="1">
    <source>
        <dbReference type="SAM" id="MobiDB-lite"/>
    </source>
</evidence>
<name>A0A3E0VA06_9MICO</name>
<dbReference type="Proteomes" id="UP000256709">
    <property type="component" value="Unassembled WGS sequence"/>
</dbReference>
<dbReference type="EMBL" id="NBXA01000091">
    <property type="protein sequence ID" value="RFA06584.1"/>
    <property type="molecule type" value="Genomic_DNA"/>
</dbReference>
<protein>
    <submittedName>
        <fullName evidence="2">Uncharacterized protein</fullName>
    </submittedName>
</protein>
<gene>
    <name evidence="2" type="ORF">B7R21_19520</name>
</gene>
<evidence type="ECO:0000313" key="3">
    <source>
        <dbReference type="Proteomes" id="UP000256709"/>
    </source>
</evidence>
<accession>A0A3E0VA06</accession>
<comment type="caution">
    <text evidence="2">The sequence shown here is derived from an EMBL/GenBank/DDBJ whole genome shotgun (WGS) entry which is preliminary data.</text>
</comment>
<sequence>MTRRTLRRVTPSSLGRTPCSGSDSISIGIDADHMVDQVHQVHQVHQHFVLFSRAIDAAGERQDCDGSP</sequence>
<reference evidence="2 3" key="1">
    <citation type="submission" date="2017-04" db="EMBL/GenBank/DDBJ databases">
        <title>Comparative genome analysis of Subtercola boreus.</title>
        <authorList>
            <person name="Cho Y.-J."/>
            <person name="Cho A."/>
            <person name="Kim O.-S."/>
            <person name="Lee J.-I."/>
        </authorList>
    </citation>
    <scope>NUCLEOTIDE SEQUENCE [LARGE SCALE GENOMIC DNA]</scope>
    <source>
        <strain evidence="2 3">P27444</strain>
    </source>
</reference>
<proteinExistence type="predicted"/>
<organism evidence="2 3">
    <name type="scientific">Subtercola boreus</name>
    <dbReference type="NCBI Taxonomy" id="120213"/>
    <lineage>
        <taxon>Bacteria</taxon>
        <taxon>Bacillati</taxon>
        <taxon>Actinomycetota</taxon>
        <taxon>Actinomycetes</taxon>
        <taxon>Micrococcales</taxon>
        <taxon>Microbacteriaceae</taxon>
        <taxon>Subtercola</taxon>
    </lineage>
</organism>
<feature type="region of interest" description="Disordered" evidence="1">
    <location>
        <begin position="1"/>
        <end position="21"/>
    </location>
</feature>